<evidence type="ECO:0000313" key="2">
    <source>
        <dbReference type="Proteomes" id="UP000317650"/>
    </source>
</evidence>
<reference evidence="1 2" key="1">
    <citation type="journal article" date="2019" name="Nat. Plants">
        <title>Genome sequencing of Musa balbisiana reveals subgenome evolution and function divergence in polyploid bananas.</title>
        <authorList>
            <person name="Yao X."/>
        </authorList>
    </citation>
    <scope>NUCLEOTIDE SEQUENCE [LARGE SCALE GENOMIC DNA]</scope>
    <source>
        <strain evidence="2">cv. DH-PKW</strain>
        <tissue evidence="1">Leaves</tissue>
    </source>
</reference>
<keyword evidence="2" id="KW-1185">Reference proteome</keyword>
<organism evidence="1 2">
    <name type="scientific">Musa balbisiana</name>
    <name type="common">Banana</name>
    <dbReference type="NCBI Taxonomy" id="52838"/>
    <lineage>
        <taxon>Eukaryota</taxon>
        <taxon>Viridiplantae</taxon>
        <taxon>Streptophyta</taxon>
        <taxon>Embryophyta</taxon>
        <taxon>Tracheophyta</taxon>
        <taxon>Spermatophyta</taxon>
        <taxon>Magnoliopsida</taxon>
        <taxon>Liliopsida</taxon>
        <taxon>Zingiberales</taxon>
        <taxon>Musaceae</taxon>
        <taxon>Musa</taxon>
    </lineage>
</organism>
<evidence type="ECO:0000313" key="1">
    <source>
        <dbReference type="EMBL" id="THU56785.1"/>
    </source>
</evidence>
<protein>
    <submittedName>
        <fullName evidence="1">Uncharacterized protein</fullName>
    </submittedName>
</protein>
<dbReference type="AlphaFoldDB" id="A0A4S8J5V8"/>
<dbReference type="PANTHER" id="PTHR34197:SF2">
    <property type="entry name" value="OS04G0591300 PROTEIN"/>
    <property type="match status" value="1"/>
</dbReference>
<gene>
    <name evidence="1" type="ORF">C4D60_Mb11t20860</name>
</gene>
<comment type="caution">
    <text evidence="1">The sequence shown here is derived from an EMBL/GenBank/DDBJ whole genome shotgun (WGS) entry which is preliminary data.</text>
</comment>
<sequence length="245" mass="26480">MGGARRSMAEEVVLWAAEDEHGTGWRCRKHTSSSQPRDGICPGCLRDRLLRLCPDCANERPCSCFRPSSSSSSSCSSVSSISLADLAGSAGGGAGIGAVGLVSRLIDSEPAFRRSRSVGFQLLRTRSVARHVDGGEAPRRPNRGRRWALFWPFPRAAGGKESAVELSRSRSVGAAGLVGPGGGEDRGKAWGWHFPSPLNAFRHRRSTKLVHERSPLYLFRSFVGYRPVMNNATLNYGIVSNVLSL</sequence>
<dbReference type="PANTHER" id="PTHR34197">
    <property type="entry name" value="OS04G0591300 PROTEIN"/>
    <property type="match status" value="1"/>
</dbReference>
<name>A0A4S8J5V8_MUSBA</name>
<dbReference type="Proteomes" id="UP000317650">
    <property type="component" value="Chromosome 11"/>
</dbReference>
<dbReference type="EMBL" id="PYDT01000007">
    <property type="protein sequence ID" value="THU56785.1"/>
    <property type="molecule type" value="Genomic_DNA"/>
</dbReference>
<accession>A0A4S8J5V8</accession>
<proteinExistence type="predicted"/>